<dbReference type="InterPro" id="IPR050667">
    <property type="entry name" value="PPR-containing_protein"/>
</dbReference>
<dbReference type="AlphaFoldDB" id="A0AAV9DBY3"/>
<reference evidence="5" key="2">
    <citation type="submission" date="2023-06" db="EMBL/GenBank/DDBJ databases">
        <authorList>
            <person name="Ma L."/>
            <person name="Liu K.-W."/>
            <person name="Li Z."/>
            <person name="Hsiao Y.-Y."/>
            <person name="Qi Y."/>
            <person name="Fu T."/>
            <person name="Tang G."/>
            <person name="Zhang D."/>
            <person name="Sun W.-H."/>
            <person name="Liu D.-K."/>
            <person name="Li Y."/>
            <person name="Chen G.-Z."/>
            <person name="Liu X.-D."/>
            <person name="Liao X.-Y."/>
            <person name="Jiang Y.-T."/>
            <person name="Yu X."/>
            <person name="Hao Y."/>
            <person name="Huang J."/>
            <person name="Zhao X.-W."/>
            <person name="Ke S."/>
            <person name="Chen Y.-Y."/>
            <person name="Wu W.-L."/>
            <person name="Hsu J.-L."/>
            <person name="Lin Y.-F."/>
            <person name="Huang M.-D."/>
            <person name="Li C.-Y."/>
            <person name="Huang L."/>
            <person name="Wang Z.-W."/>
            <person name="Zhao X."/>
            <person name="Zhong W.-Y."/>
            <person name="Peng D.-H."/>
            <person name="Ahmad S."/>
            <person name="Lan S."/>
            <person name="Zhang J.-S."/>
            <person name="Tsai W.-C."/>
            <person name="Van De Peer Y."/>
            <person name="Liu Z.-J."/>
        </authorList>
    </citation>
    <scope>NUCLEOTIDE SEQUENCE</scope>
    <source>
        <strain evidence="5">CP</strain>
        <tissue evidence="5">Leaves</tissue>
    </source>
</reference>
<dbReference type="PANTHER" id="PTHR47939:SF13">
    <property type="entry name" value="OS03G0201400 PROTEIN"/>
    <property type="match status" value="1"/>
</dbReference>
<dbReference type="InterPro" id="IPR002885">
    <property type="entry name" value="PPR_rpt"/>
</dbReference>
<keyword evidence="4" id="KW-1133">Transmembrane helix</keyword>
<proteinExistence type="inferred from homology"/>
<sequence length="184" mass="20932">MESYKLLICGFCEDGDVIKAKLVFHSLLNCGYNNDEIAWKILIDGLLKSGHVNQCSELLVLMEGKNCRPSPQTYDTLIKDFVDRSNGLKWSLWWEGNGEQGWRCSKEFLILPMHKYLQCFVGDANARQHFTYEKQVPRVDMPCRHIPCSGVVNVPTVAGYIFLVVAAGIMTDWALGKHHQLKQV</sequence>
<keyword evidence="4" id="KW-0812">Transmembrane</keyword>
<dbReference type="PROSITE" id="PS51375">
    <property type="entry name" value="PPR"/>
    <property type="match status" value="1"/>
</dbReference>
<evidence type="ECO:0000313" key="6">
    <source>
        <dbReference type="Proteomes" id="UP001180020"/>
    </source>
</evidence>
<evidence type="ECO:0000256" key="3">
    <source>
        <dbReference type="PROSITE-ProRule" id="PRU00708"/>
    </source>
</evidence>
<feature type="transmembrane region" description="Helical" evidence="4">
    <location>
        <begin position="157"/>
        <end position="175"/>
    </location>
</feature>
<dbReference type="PANTHER" id="PTHR47939">
    <property type="entry name" value="MEMBRANE-ASSOCIATED SALT-INDUCIBLE PROTEIN-LIKE"/>
    <property type="match status" value="1"/>
</dbReference>
<gene>
    <name evidence="5" type="ORF">QJS10_CPB14g01506</name>
</gene>
<dbReference type="Pfam" id="PF01535">
    <property type="entry name" value="PPR"/>
    <property type="match status" value="1"/>
</dbReference>
<comment type="caution">
    <text evidence="5">The sequence shown here is derived from an EMBL/GenBank/DDBJ whole genome shotgun (WGS) entry which is preliminary data.</text>
</comment>
<comment type="similarity">
    <text evidence="1">Belongs to the PPR family. P subfamily.</text>
</comment>
<reference evidence="5" key="1">
    <citation type="journal article" date="2023" name="Nat. Commun.">
        <title>Diploid and tetraploid genomes of Acorus and the evolution of monocots.</title>
        <authorList>
            <person name="Ma L."/>
            <person name="Liu K.W."/>
            <person name="Li Z."/>
            <person name="Hsiao Y.Y."/>
            <person name="Qi Y."/>
            <person name="Fu T."/>
            <person name="Tang G.D."/>
            <person name="Zhang D."/>
            <person name="Sun W.H."/>
            <person name="Liu D.K."/>
            <person name="Li Y."/>
            <person name="Chen G.Z."/>
            <person name="Liu X.D."/>
            <person name="Liao X.Y."/>
            <person name="Jiang Y.T."/>
            <person name="Yu X."/>
            <person name="Hao Y."/>
            <person name="Huang J."/>
            <person name="Zhao X.W."/>
            <person name="Ke S."/>
            <person name="Chen Y.Y."/>
            <person name="Wu W.L."/>
            <person name="Hsu J.L."/>
            <person name="Lin Y.F."/>
            <person name="Huang M.D."/>
            <person name="Li C.Y."/>
            <person name="Huang L."/>
            <person name="Wang Z.W."/>
            <person name="Zhao X."/>
            <person name="Zhong W.Y."/>
            <person name="Peng D.H."/>
            <person name="Ahmad S."/>
            <person name="Lan S."/>
            <person name="Zhang J.S."/>
            <person name="Tsai W.C."/>
            <person name="Van de Peer Y."/>
            <person name="Liu Z.J."/>
        </authorList>
    </citation>
    <scope>NUCLEOTIDE SEQUENCE</scope>
    <source>
        <strain evidence="5">CP</strain>
    </source>
</reference>
<name>A0AAV9DBY3_ACOCL</name>
<organism evidence="5 6">
    <name type="scientific">Acorus calamus</name>
    <name type="common">Sweet flag</name>
    <dbReference type="NCBI Taxonomy" id="4465"/>
    <lineage>
        <taxon>Eukaryota</taxon>
        <taxon>Viridiplantae</taxon>
        <taxon>Streptophyta</taxon>
        <taxon>Embryophyta</taxon>
        <taxon>Tracheophyta</taxon>
        <taxon>Spermatophyta</taxon>
        <taxon>Magnoliopsida</taxon>
        <taxon>Liliopsida</taxon>
        <taxon>Acoraceae</taxon>
        <taxon>Acorus</taxon>
    </lineage>
</organism>
<evidence type="ECO:0000256" key="4">
    <source>
        <dbReference type="SAM" id="Phobius"/>
    </source>
</evidence>
<keyword evidence="2" id="KW-0677">Repeat</keyword>
<dbReference type="EMBL" id="JAUJYO010000014">
    <property type="protein sequence ID" value="KAK1299091.1"/>
    <property type="molecule type" value="Genomic_DNA"/>
</dbReference>
<evidence type="ECO:0000256" key="2">
    <source>
        <dbReference type="ARBA" id="ARBA00022737"/>
    </source>
</evidence>
<evidence type="ECO:0000256" key="1">
    <source>
        <dbReference type="ARBA" id="ARBA00007626"/>
    </source>
</evidence>
<dbReference type="Proteomes" id="UP001180020">
    <property type="component" value="Unassembled WGS sequence"/>
</dbReference>
<keyword evidence="6" id="KW-1185">Reference proteome</keyword>
<dbReference type="Gene3D" id="1.25.40.10">
    <property type="entry name" value="Tetratricopeptide repeat domain"/>
    <property type="match status" value="1"/>
</dbReference>
<dbReference type="NCBIfam" id="TIGR00756">
    <property type="entry name" value="PPR"/>
    <property type="match status" value="2"/>
</dbReference>
<evidence type="ECO:0000313" key="5">
    <source>
        <dbReference type="EMBL" id="KAK1299091.1"/>
    </source>
</evidence>
<dbReference type="Pfam" id="PF13041">
    <property type="entry name" value="PPR_2"/>
    <property type="match status" value="1"/>
</dbReference>
<dbReference type="InterPro" id="IPR011990">
    <property type="entry name" value="TPR-like_helical_dom_sf"/>
</dbReference>
<keyword evidence="4" id="KW-0472">Membrane</keyword>
<protein>
    <submittedName>
        <fullName evidence="5">Pentatricopeptide repeat-containing protein</fullName>
    </submittedName>
</protein>
<feature type="repeat" description="PPR" evidence="3">
    <location>
        <begin position="35"/>
        <end position="69"/>
    </location>
</feature>
<accession>A0AAV9DBY3</accession>